<feature type="non-terminal residue" evidence="26">
    <location>
        <position position="1"/>
    </location>
</feature>
<gene>
    <name evidence="26" type="ORF">M569_10797</name>
</gene>
<dbReference type="InterPro" id="IPR001128">
    <property type="entry name" value="Cyt_P450"/>
</dbReference>
<dbReference type="OrthoDB" id="3945418at2759"/>
<evidence type="ECO:0000256" key="6">
    <source>
        <dbReference type="ARBA" id="ARBA00022692"/>
    </source>
</evidence>
<evidence type="ECO:0000256" key="13">
    <source>
        <dbReference type="ARBA" id="ARBA00023136"/>
    </source>
</evidence>
<evidence type="ECO:0000256" key="22">
    <source>
        <dbReference type="ARBA" id="ARBA00083187"/>
    </source>
</evidence>
<evidence type="ECO:0000256" key="8">
    <source>
        <dbReference type="ARBA" id="ARBA00022955"/>
    </source>
</evidence>
<evidence type="ECO:0000256" key="25">
    <source>
        <dbReference type="RuleBase" id="RU000461"/>
    </source>
</evidence>
<evidence type="ECO:0000313" key="26">
    <source>
        <dbReference type="EMBL" id="EPS63981.1"/>
    </source>
</evidence>
<evidence type="ECO:0000256" key="5">
    <source>
        <dbReference type="ARBA" id="ARBA00022617"/>
    </source>
</evidence>
<dbReference type="GO" id="GO:0048441">
    <property type="term" value="P:petal development"/>
    <property type="evidence" value="ECO:0007669"/>
    <property type="project" value="UniProtKB-ARBA"/>
</dbReference>
<dbReference type="GO" id="GO:0010268">
    <property type="term" value="P:brassinosteroid homeostasis"/>
    <property type="evidence" value="ECO:0007669"/>
    <property type="project" value="TreeGrafter"/>
</dbReference>
<comment type="subcellular location">
    <subcellularLocation>
        <location evidence="2">Membrane</location>
        <topology evidence="2">Single-pass membrane protein</topology>
    </subcellularLocation>
</comment>
<dbReference type="GO" id="GO:0102097">
    <property type="term" value="F:22alpha-hydroxysteroid 23-monooxygenase activity"/>
    <property type="evidence" value="ECO:0007669"/>
    <property type="project" value="UniProtKB-EC"/>
</dbReference>
<dbReference type="Pfam" id="PF00067">
    <property type="entry name" value="p450"/>
    <property type="match status" value="1"/>
</dbReference>
<keyword evidence="9" id="KW-1133">Transmembrane helix</keyword>
<dbReference type="GO" id="GO:0048443">
    <property type="term" value="P:stamen development"/>
    <property type="evidence" value="ECO:0007669"/>
    <property type="project" value="UniProtKB-ARBA"/>
</dbReference>
<evidence type="ECO:0000256" key="14">
    <source>
        <dbReference type="ARBA" id="ARBA00037910"/>
    </source>
</evidence>
<comment type="pathway">
    <text evidence="3">Hormone biosynthesis.</text>
</comment>
<dbReference type="PROSITE" id="PS00086">
    <property type="entry name" value="CYTOCHROME_P450"/>
    <property type="match status" value="1"/>
</dbReference>
<dbReference type="GO" id="GO:0016132">
    <property type="term" value="P:brassinosteroid biosynthetic process"/>
    <property type="evidence" value="ECO:0007669"/>
    <property type="project" value="UniProtKB-KW"/>
</dbReference>
<dbReference type="InterPro" id="IPR017972">
    <property type="entry name" value="Cyt_P450_CS"/>
</dbReference>
<accession>S8CHD8</accession>
<dbReference type="Gene3D" id="1.10.630.10">
    <property type="entry name" value="Cytochrome P450"/>
    <property type="match status" value="1"/>
</dbReference>
<evidence type="ECO:0000256" key="1">
    <source>
        <dbReference type="ARBA" id="ARBA00001971"/>
    </source>
</evidence>
<evidence type="ECO:0000313" key="27">
    <source>
        <dbReference type="Proteomes" id="UP000015453"/>
    </source>
</evidence>
<protein>
    <recommendedName>
        <fullName evidence="18">22alpha-hydroxysteroid 23-monooxygenase</fullName>
        <ecNumber evidence="18">1.14.14.147</ecNumber>
    </recommendedName>
    <alternativeName>
        <fullName evidence="21">(22R,23R)-22,23-dihydroxy-campest-4-en-3-one synthase</fullName>
    </alternativeName>
    <alternativeName>
        <fullName evidence="22">(22R,23R)-22,23-dihydroxycampesterol synthase</fullName>
    </alternativeName>
    <alternativeName>
        <fullName evidence="19">6-deoxoteasterone synthase</fullName>
    </alternativeName>
    <alternativeName>
        <fullName evidence="20">Teasterone synthase</fullName>
    </alternativeName>
</protein>
<evidence type="ECO:0000256" key="24">
    <source>
        <dbReference type="PIRSR" id="PIRSR602401-1"/>
    </source>
</evidence>
<dbReference type="EC" id="1.14.14.147" evidence="18"/>
<dbReference type="CDD" id="cd11043">
    <property type="entry name" value="CYP90-like"/>
    <property type="match status" value="1"/>
</dbReference>
<dbReference type="InterPro" id="IPR002401">
    <property type="entry name" value="Cyt_P450_E_grp-I"/>
</dbReference>
<dbReference type="AlphaFoldDB" id="S8CHD8"/>
<keyword evidence="11 24" id="KW-0408">Iron</keyword>
<dbReference type="GO" id="GO:0016709">
    <property type="term" value="F:oxidoreductase activity, acting on paired donors, with incorporation or reduction of molecular oxygen, NAD(P)H as one donor, and incorporation of one atom of oxygen"/>
    <property type="evidence" value="ECO:0007669"/>
    <property type="project" value="TreeGrafter"/>
</dbReference>
<evidence type="ECO:0000256" key="18">
    <source>
        <dbReference type="ARBA" id="ARBA00066344"/>
    </source>
</evidence>
<comment type="cofactor">
    <cofactor evidence="1 24">
        <name>heme</name>
        <dbReference type="ChEBI" id="CHEBI:30413"/>
    </cofactor>
</comment>
<keyword evidence="6" id="KW-0812">Transmembrane</keyword>
<dbReference type="SUPFAM" id="SSF48264">
    <property type="entry name" value="Cytochrome P450"/>
    <property type="match status" value="1"/>
</dbReference>
<name>S8CHD8_9LAMI</name>
<evidence type="ECO:0000256" key="21">
    <source>
        <dbReference type="ARBA" id="ARBA00078776"/>
    </source>
</evidence>
<keyword evidence="8" id="KW-0752">Steroid biosynthesis</keyword>
<dbReference type="Proteomes" id="UP000015453">
    <property type="component" value="Unassembled WGS sequence"/>
</dbReference>
<dbReference type="InterPro" id="IPR036396">
    <property type="entry name" value="Cyt_P450_sf"/>
</dbReference>
<dbReference type="PRINTS" id="PR00463">
    <property type="entry name" value="EP450I"/>
</dbReference>
<evidence type="ECO:0000256" key="11">
    <source>
        <dbReference type="ARBA" id="ARBA00023004"/>
    </source>
</evidence>
<dbReference type="EMBL" id="AUSU01005124">
    <property type="protein sequence ID" value="EPS63981.1"/>
    <property type="molecule type" value="Genomic_DNA"/>
</dbReference>
<dbReference type="GO" id="GO:0048366">
    <property type="term" value="P:leaf development"/>
    <property type="evidence" value="ECO:0007669"/>
    <property type="project" value="UniProtKB-ARBA"/>
</dbReference>
<evidence type="ECO:0000256" key="16">
    <source>
        <dbReference type="ARBA" id="ARBA00051572"/>
    </source>
</evidence>
<comment type="similarity">
    <text evidence="4 25">Belongs to the cytochrome P450 family.</text>
</comment>
<keyword evidence="13" id="KW-0472">Membrane</keyword>
<organism evidence="26 27">
    <name type="scientific">Genlisea aurea</name>
    <dbReference type="NCBI Taxonomy" id="192259"/>
    <lineage>
        <taxon>Eukaryota</taxon>
        <taxon>Viridiplantae</taxon>
        <taxon>Streptophyta</taxon>
        <taxon>Embryophyta</taxon>
        <taxon>Tracheophyta</taxon>
        <taxon>Spermatophyta</taxon>
        <taxon>Magnoliopsida</taxon>
        <taxon>eudicotyledons</taxon>
        <taxon>Gunneridae</taxon>
        <taxon>Pentapetalae</taxon>
        <taxon>asterids</taxon>
        <taxon>lamiids</taxon>
        <taxon>Lamiales</taxon>
        <taxon>Lentibulariaceae</taxon>
        <taxon>Genlisea</taxon>
    </lineage>
</organism>
<evidence type="ECO:0000256" key="19">
    <source>
        <dbReference type="ARBA" id="ARBA00075093"/>
    </source>
</evidence>
<evidence type="ECO:0000256" key="12">
    <source>
        <dbReference type="ARBA" id="ARBA00023033"/>
    </source>
</evidence>
<sequence length="462" mass="53001">RSRRHRRKNGISGGGFVVPRGSRGWPFVGETLEFIACGRSSRPVSFMEKRRALYGNVFETHILGKPIIVSTDPEVNRMILQNHGDVFAPCYPKSITELLGNSSMLQMNGPSHKRMHTLITAFLKSPQLKLRITREIESLVRFSLSAWRDRSSSRVCIQDETKKITFEILVKVLLGIDSSREIKEMKLEFEELIKGLICLPIKLPGTRLYRSLQAKKRLTELIRKTVERKKTPQEKTLPENVIDLLVRENGGGSSDNRLDSIIGNIVEMMVPGEESVPTAMTLAVKFLMDNPIALAHLREENMELRKRKTELNEEEYTWSDYISLPFTQNVINETLRMANIVNAVWRKACKDVRLKGYLIPEGRCVMAAFCSIHMDETNYKNPYDFDPWRWKDMESSLSSQIFTPFGGGQRLCPGIELSRLEISIFLHHLTTTYRIAAAERDEIIYFPTVRMKRKLPITVSPL</sequence>
<keyword evidence="27" id="KW-1185">Reference proteome</keyword>
<evidence type="ECO:0000256" key="3">
    <source>
        <dbReference type="ARBA" id="ARBA00004972"/>
    </source>
</evidence>
<reference evidence="26 27" key="1">
    <citation type="journal article" date="2013" name="BMC Genomics">
        <title>The miniature genome of a carnivorous plant Genlisea aurea contains a low number of genes and short non-coding sequences.</title>
        <authorList>
            <person name="Leushkin E.V."/>
            <person name="Sutormin R.A."/>
            <person name="Nabieva E.R."/>
            <person name="Penin A.A."/>
            <person name="Kondrashov A.S."/>
            <person name="Logacheva M.D."/>
        </authorList>
    </citation>
    <scope>NUCLEOTIDE SEQUENCE [LARGE SCALE GENOMIC DNA]</scope>
</reference>
<comment type="catalytic activity">
    <reaction evidence="16">
        <text>3-epi-6-deoxocathasterone + reduced [NADPH--hemoprotein reductase] + O2 = 6-deoxotyphasterol + oxidized [NADPH--hemoprotein reductase] + H2O + H(+)</text>
        <dbReference type="Rhea" id="RHEA:27321"/>
        <dbReference type="Rhea" id="RHEA-COMP:11964"/>
        <dbReference type="Rhea" id="RHEA-COMP:11965"/>
        <dbReference type="ChEBI" id="CHEBI:15377"/>
        <dbReference type="ChEBI" id="CHEBI:15378"/>
        <dbReference type="ChEBI" id="CHEBI:15379"/>
        <dbReference type="ChEBI" id="CHEBI:20717"/>
        <dbReference type="ChEBI" id="CHEBI:57618"/>
        <dbReference type="ChEBI" id="CHEBI:58210"/>
        <dbReference type="ChEBI" id="CHEBI:59410"/>
        <dbReference type="EC" id="1.14.14.147"/>
    </reaction>
</comment>
<evidence type="ECO:0000256" key="2">
    <source>
        <dbReference type="ARBA" id="ARBA00004167"/>
    </source>
</evidence>
<dbReference type="GO" id="GO:0005506">
    <property type="term" value="F:iron ion binding"/>
    <property type="evidence" value="ECO:0007669"/>
    <property type="project" value="InterPro"/>
</dbReference>
<evidence type="ECO:0000256" key="9">
    <source>
        <dbReference type="ARBA" id="ARBA00022989"/>
    </source>
</evidence>
<dbReference type="PANTHER" id="PTHR24286">
    <property type="entry name" value="CYTOCHROME P450 26"/>
    <property type="match status" value="1"/>
</dbReference>
<evidence type="ECO:0000256" key="20">
    <source>
        <dbReference type="ARBA" id="ARBA00076244"/>
    </source>
</evidence>
<evidence type="ECO:0000256" key="15">
    <source>
        <dbReference type="ARBA" id="ARBA00050234"/>
    </source>
</evidence>
<proteinExistence type="inferred from homology"/>
<comment type="caution">
    <text evidence="26">The sequence shown here is derived from an EMBL/GenBank/DDBJ whole genome shotgun (WGS) entry which is preliminary data.</text>
</comment>
<keyword evidence="12 25" id="KW-0503">Monooxygenase</keyword>
<dbReference type="FunFam" id="1.10.630.10:FF:000048">
    <property type="entry name" value="3-epi-6-deoxocathasterone 23-monooxygenase CYP90D1"/>
    <property type="match status" value="1"/>
</dbReference>
<comment type="catalytic activity">
    <reaction evidence="15">
        <text>(22S,24R)-22-hydroxy-5alpha-ergostan-3-one + reduced [NADPH--hemoprotein reductase] + O2 = 3-dehydro-6-deoxoteasterone + oxidized [NADPH--hemoprotein reductase] + H2O + H(+)</text>
        <dbReference type="Rhea" id="RHEA:27325"/>
        <dbReference type="Rhea" id="RHEA-COMP:11964"/>
        <dbReference type="Rhea" id="RHEA-COMP:11965"/>
        <dbReference type="ChEBI" id="CHEBI:15377"/>
        <dbReference type="ChEBI" id="CHEBI:15378"/>
        <dbReference type="ChEBI" id="CHEBI:15379"/>
        <dbReference type="ChEBI" id="CHEBI:20710"/>
        <dbReference type="ChEBI" id="CHEBI:57618"/>
        <dbReference type="ChEBI" id="CHEBI:58210"/>
        <dbReference type="ChEBI" id="CHEBI:59411"/>
        <dbReference type="EC" id="1.14.14.147"/>
    </reaction>
</comment>
<dbReference type="PANTHER" id="PTHR24286:SF254">
    <property type="entry name" value="3-EPI-6-DEOXOCATHASTERONE 23-MONOOXYGENASE CYP90C1"/>
    <property type="match status" value="1"/>
</dbReference>
<keyword evidence="23" id="KW-0444">Lipid biosynthesis</keyword>
<feature type="binding site" description="axial binding residue" evidence="24">
    <location>
        <position position="412"/>
    </location>
    <ligand>
        <name>heme</name>
        <dbReference type="ChEBI" id="CHEBI:30413"/>
    </ligand>
    <ligandPart>
        <name>Fe</name>
        <dbReference type="ChEBI" id="CHEBI:18248"/>
    </ligandPart>
</feature>
<comment type="pathway">
    <text evidence="17">Steroid biosynthesis.</text>
</comment>
<evidence type="ECO:0000256" key="7">
    <source>
        <dbReference type="ARBA" id="ARBA00022723"/>
    </source>
</evidence>
<evidence type="ECO:0000256" key="17">
    <source>
        <dbReference type="ARBA" id="ARBA00060577"/>
    </source>
</evidence>
<evidence type="ECO:0000256" key="10">
    <source>
        <dbReference type="ARBA" id="ARBA00023002"/>
    </source>
</evidence>
<comment type="pathway">
    <text evidence="14">Plant hormone biosynthesis; brassinosteroid biosynthesis.</text>
</comment>
<dbReference type="PRINTS" id="PR00385">
    <property type="entry name" value="P450"/>
</dbReference>
<evidence type="ECO:0000256" key="23">
    <source>
        <dbReference type="ARBA" id="ARBA00084112"/>
    </source>
</evidence>
<keyword evidence="10 25" id="KW-0560">Oxidoreductase</keyword>
<dbReference type="GO" id="GO:0020037">
    <property type="term" value="F:heme binding"/>
    <property type="evidence" value="ECO:0007669"/>
    <property type="project" value="InterPro"/>
</dbReference>
<dbReference type="GO" id="GO:0016125">
    <property type="term" value="P:sterol metabolic process"/>
    <property type="evidence" value="ECO:0007669"/>
    <property type="project" value="TreeGrafter"/>
</dbReference>
<dbReference type="GO" id="GO:0016020">
    <property type="term" value="C:membrane"/>
    <property type="evidence" value="ECO:0007669"/>
    <property type="project" value="UniProtKB-SubCell"/>
</dbReference>
<keyword evidence="23" id="KW-0443">Lipid metabolism</keyword>
<feature type="non-terminal residue" evidence="26">
    <location>
        <position position="462"/>
    </location>
</feature>
<keyword evidence="5 24" id="KW-0349">Heme</keyword>
<keyword evidence="7 24" id="KW-0479">Metal-binding</keyword>
<keyword evidence="23" id="KW-1069">Brassinosteroid biosynthesis</keyword>
<evidence type="ECO:0000256" key="4">
    <source>
        <dbReference type="ARBA" id="ARBA00010617"/>
    </source>
</evidence>